<dbReference type="EMBL" id="CP028136">
    <property type="protein sequence ID" value="AVR46549.1"/>
    <property type="molecule type" value="Genomic_DNA"/>
</dbReference>
<dbReference type="OrthoDB" id="9781878at2"/>
<organism evidence="5 6">
    <name type="scientific">Christiangramia fulva</name>
    <dbReference type="NCBI Taxonomy" id="2126553"/>
    <lineage>
        <taxon>Bacteria</taxon>
        <taxon>Pseudomonadati</taxon>
        <taxon>Bacteroidota</taxon>
        <taxon>Flavobacteriia</taxon>
        <taxon>Flavobacteriales</taxon>
        <taxon>Flavobacteriaceae</taxon>
        <taxon>Christiangramia</taxon>
    </lineage>
</organism>
<evidence type="ECO:0000313" key="5">
    <source>
        <dbReference type="EMBL" id="AVR46549.1"/>
    </source>
</evidence>
<dbReference type="GO" id="GO:0006487">
    <property type="term" value="P:protein N-linked glycosylation"/>
    <property type="evidence" value="ECO:0007669"/>
    <property type="project" value="TreeGrafter"/>
</dbReference>
<dbReference type="RefSeq" id="WP_107013322.1">
    <property type="nucleotide sequence ID" value="NZ_CP028136.1"/>
</dbReference>
<name>A0A2R3Z8G2_9FLAO</name>
<comment type="similarity">
    <text evidence="1">Belongs to the glycosyl hydrolase 63 family.</text>
</comment>
<dbReference type="InterPro" id="IPR012341">
    <property type="entry name" value="6hp_glycosidase-like_sf"/>
</dbReference>
<keyword evidence="2" id="KW-0378">Hydrolase</keyword>
<evidence type="ECO:0000313" key="6">
    <source>
        <dbReference type="Proteomes" id="UP000241507"/>
    </source>
</evidence>
<dbReference type="AlphaFoldDB" id="A0A2R3Z8G2"/>
<sequence>MEEKELFDSIKSLLLKNMEKGGGRKKSYFHFTRPSPGTYPYQYFWDTCFHVYILCALGEASMAKSHIESLMALQKEDGFIGHMIYWDRLKPNRLPDLLQSLPRFRNLYKSHMSALIQPPLLAQAVQRIYNITGDKAFVEKLMPGLKKYYQWLAKNRDFDDTFLLTIISPYESGMDWKPSFDIPLDFTEGKATKKLFRKVTWVDFRNFLNNYKLERIWEQDYFLVKDAGFNTIYAQNLETMACLCELTGDGEITYFKELSEKVTQAILKLMYHEKDAAFYDLYGKNNEPIRILTPTIFYPVVLEGIPAEIKTSVIKEHFFNKDEFQSKYPIPSVAMKESAFNPNESVYIWRGPTWIVNNWFLHKFLMENEYSREARSMVESIKTLIAKSGFREYYNPFTGEGYGAKEFTWAGLVADMMLMEQGRWNDIEKNKKD</sequence>
<proteinExistence type="inferred from homology"/>
<dbReference type="KEGG" id="grs:C7S20_15460"/>
<evidence type="ECO:0000256" key="3">
    <source>
        <dbReference type="ARBA" id="ARBA00023295"/>
    </source>
</evidence>
<evidence type="ECO:0000256" key="2">
    <source>
        <dbReference type="ARBA" id="ARBA00022801"/>
    </source>
</evidence>
<dbReference type="SUPFAM" id="SSF48208">
    <property type="entry name" value="Six-hairpin glycosidases"/>
    <property type="match status" value="1"/>
</dbReference>
<dbReference type="InterPro" id="IPR004888">
    <property type="entry name" value="Glycoside_hydrolase_63"/>
</dbReference>
<evidence type="ECO:0000259" key="4">
    <source>
        <dbReference type="Pfam" id="PF22422"/>
    </source>
</evidence>
<gene>
    <name evidence="5" type="ORF">C7S20_15460</name>
</gene>
<dbReference type="GO" id="GO:0009311">
    <property type="term" value="P:oligosaccharide metabolic process"/>
    <property type="evidence" value="ECO:0007669"/>
    <property type="project" value="InterPro"/>
</dbReference>
<dbReference type="Proteomes" id="UP000241507">
    <property type="component" value="Chromosome"/>
</dbReference>
<evidence type="ECO:0000256" key="1">
    <source>
        <dbReference type="ARBA" id="ARBA00010833"/>
    </source>
</evidence>
<dbReference type="GO" id="GO:0004573">
    <property type="term" value="F:Glc3Man9GlcNAc2 oligosaccharide glucosidase activity"/>
    <property type="evidence" value="ECO:0007669"/>
    <property type="project" value="InterPro"/>
</dbReference>
<reference evidence="6" key="1">
    <citation type="submission" date="2018-03" db="EMBL/GenBank/DDBJ databases">
        <title>Gramella fulva sp. nov., isolated from a dry surface of tidal flat.</title>
        <authorList>
            <person name="Hwang S.H."/>
            <person name="Hwang W.M."/>
            <person name="Kang K."/>
            <person name="Ahn T.-Y."/>
        </authorList>
    </citation>
    <scope>NUCLEOTIDE SEQUENCE [LARGE SCALE GENOMIC DNA]</scope>
    <source>
        <strain evidence="6">SH35</strain>
    </source>
</reference>
<keyword evidence="3" id="KW-0326">Glycosidase</keyword>
<dbReference type="PANTHER" id="PTHR10412">
    <property type="entry name" value="MANNOSYL-OLIGOSACCHARIDE GLUCOSIDASE"/>
    <property type="match status" value="1"/>
</dbReference>
<accession>A0A2R3Z8G2</accession>
<protein>
    <submittedName>
        <fullName evidence="5">Trehalase-like protein</fullName>
    </submittedName>
</protein>
<dbReference type="Gene3D" id="1.50.10.10">
    <property type="match status" value="1"/>
</dbReference>
<keyword evidence="6" id="KW-1185">Reference proteome</keyword>
<dbReference type="Pfam" id="PF22422">
    <property type="entry name" value="MGH1-like_GH"/>
    <property type="match status" value="1"/>
</dbReference>
<feature type="domain" description="Mannosylglycerate hydrolase MGH1-like glycoside hydrolase" evidence="4">
    <location>
        <begin position="39"/>
        <end position="409"/>
    </location>
</feature>
<dbReference type="InterPro" id="IPR008928">
    <property type="entry name" value="6-hairpin_glycosidase_sf"/>
</dbReference>
<dbReference type="InterPro" id="IPR054491">
    <property type="entry name" value="MGH1-like_GH"/>
</dbReference>
<dbReference type="PANTHER" id="PTHR10412:SF11">
    <property type="entry name" value="MANNOSYL-OLIGOSACCHARIDE GLUCOSIDASE"/>
    <property type="match status" value="1"/>
</dbReference>